<sequence>MKLDTVKIKGLFSRVLNNKMDGTDQADIQ</sequence>
<organism evidence="1 2">
    <name type="scientific">Bacillus vallismortis</name>
    <dbReference type="NCBI Taxonomy" id="72361"/>
    <lineage>
        <taxon>Bacteria</taxon>
        <taxon>Bacillati</taxon>
        <taxon>Bacillota</taxon>
        <taxon>Bacilli</taxon>
        <taxon>Bacillales</taxon>
        <taxon>Bacillaceae</taxon>
        <taxon>Bacillus</taxon>
    </lineage>
</organism>
<dbReference type="Proteomes" id="UP001067121">
    <property type="component" value="Unassembled WGS sequence"/>
</dbReference>
<evidence type="ECO:0000313" key="1">
    <source>
        <dbReference type="EMBL" id="MCY8319158.1"/>
    </source>
</evidence>
<evidence type="ECO:0000313" key="2">
    <source>
        <dbReference type="Proteomes" id="UP001067121"/>
    </source>
</evidence>
<dbReference type="AlphaFoldDB" id="A0AAP3CMS9"/>
<accession>A0AAP3CMS9</accession>
<gene>
    <name evidence="1" type="ORF">MOC71_21160</name>
</gene>
<name>A0AAP3CMS9_BACVA</name>
<comment type="caution">
    <text evidence="1">The sequence shown here is derived from an EMBL/GenBank/DDBJ whole genome shotgun (WGS) entry which is preliminary data.</text>
</comment>
<proteinExistence type="predicted"/>
<dbReference type="EMBL" id="JALAOH010000127">
    <property type="protein sequence ID" value="MCY8319158.1"/>
    <property type="molecule type" value="Genomic_DNA"/>
</dbReference>
<protein>
    <submittedName>
        <fullName evidence="1">Uncharacterized protein</fullName>
    </submittedName>
</protein>
<dbReference type="RefSeq" id="WP_268545008.1">
    <property type="nucleotide sequence ID" value="NZ_JALAOH010000127.1"/>
</dbReference>
<feature type="non-terminal residue" evidence="1">
    <location>
        <position position="29"/>
    </location>
</feature>
<reference evidence="1" key="1">
    <citation type="submission" date="2022-02" db="EMBL/GenBank/DDBJ databases">
        <title>Crop Bioprotection Bacillus Genome Sequencing.</title>
        <authorList>
            <person name="Dunlap C."/>
        </authorList>
    </citation>
    <scope>NUCLEOTIDE SEQUENCE</scope>
    <source>
        <strain evidence="1">98-1</strain>
    </source>
</reference>